<protein>
    <submittedName>
        <fullName evidence="3">Formin-like protein 2</fullName>
    </submittedName>
</protein>
<dbReference type="AlphaFoldDB" id="A0ABD1XE89"/>
<proteinExistence type="predicted"/>
<evidence type="ECO:0000313" key="4">
    <source>
        <dbReference type="Proteomes" id="UP001604277"/>
    </source>
</evidence>
<keyword evidence="2" id="KW-0472">Membrane</keyword>
<keyword evidence="2" id="KW-1133">Transmembrane helix</keyword>
<accession>A0ABD1XE89</accession>
<dbReference type="EMBL" id="JBFOLJ010000001">
    <property type="protein sequence ID" value="KAL2559218.1"/>
    <property type="molecule type" value="Genomic_DNA"/>
</dbReference>
<feature type="region of interest" description="Disordered" evidence="1">
    <location>
        <begin position="168"/>
        <end position="187"/>
    </location>
</feature>
<feature type="region of interest" description="Disordered" evidence="1">
    <location>
        <begin position="31"/>
        <end position="70"/>
    </location>
</feature>
<comment type="caution">
    <text evidence="3">The sequence shown here is derived from an EMBL/GenBank/DDBJ whole genome shotgun (WGS) entry which is preliminary data.</text>
</comment>
<gene>
    <name evidence="3" type="ORF">Fot_03957</name>
</gene>
<keyword evidence="2" id="KW-0812">Transmembrane</keyword>
<sequence>MDDNKGHVGNSFATSATENFHNRRLLHQPIFPLDHSFPPTTPPTLISQPPFTAPSPQPQPQQQQPKYPFSTLSPPDIQNQFFLVYPSLPPHHQPPSSSNFATFPTNISSLILIFSSSHSNKHISHKLIVVIISVAILSAALFATFLHPFLRRHDFPIKQTAPVSSFLTPPPLTPLPPPTSVKKSPPPPFPRHTPFLHLFRVPLLGNTSQLPRRQCQLCRHPK</sequence>
<organism evidence="3 4">
    <name type="scientific">Forsythia ovata</name>
    <dbReference type="NCBI Taxonomy" id="205694"/>
    <lineage>
        <taxon>Eukaryota</taxon>
        <taxon>Viridiplantae</taxon>
        <taxon>Streptophyta</taxon>
        <taxon>Embryophyta</taxon>
        <taxon>Tracheophyta</taxon>
        <taxon>Spermatophyta</taxon>
        <taxon>Magnoliopsida</taxon>
        <taxon>eudicotyledons</taxon>
        <taxon>Gunneridae</taxon>
        <taxon>Pentapetalae</taxon>
        <taxon>asterids</taxon>
        <taxon>lamiids</taxon>
        <taxon>Lamiales</taxon>
        <taxon>Oleaceae</taxon>
        <taxon>Forsythieae</taxon>
        <taxon>Forsythia</taxon>
    </lineage>
</organism>
<evidence type="ECO:0000256" key="2">
    <source>
        <dbReference type="SAM" id="Phobius"/>
    </source>
</evidence>
<reference evidence="4" key="1">
    <citation type="submission" date="2024-07" db="EMBL/GenBank/DDBJ databases">
        <title>Two chromosome-level genome assemblies of Korean endemic species Abeliophyllum distichum and Forsythia ovata (Oleaceae).</title>
        <authorList>
            <person name="Jang H."/>
        </authorList>
    </citation>
    <scope>NUCLEOTIDE SEQUENCE [LARGE SCALE GENOMIC DNA]</scope>
</reference>
<name>A0ABD1XE89_9LAMI</name>
<dbReference type="Proteomes" id="UP001604277">
    <property type="component" value="Unassembled WGS sequence"/>
</dbReference>
<evidence type="ECO:0000256" key="1">
    <source>
        <dbReference type="SAM" id="MobiDB-lite"/>
    </source>
</evidence>
<keyword evidence="4" id="KW-1185">Reference proteome</keyword>
<evidence type="ECO:0000313" key="3">
    <source>
        <dbReference type="EMBL" id="KAL2559218.1"/>
    </source>
</evidence>
<feature type="transmembrane region" description="Helical" evidence="2">
    <location>
        <begin position="127"/>
        <end position="150"/>
    </location>
</feature>